<name>A0A849AAU1_9ACTN</name>
<keyword evidence="3" id="KW-1003">Cell membrane</keyword>
<feature type="transmembrane region" description="Helical" evidence="7">
    <location>
        <begin position="147"/>
        <end position="168"/>
    </location>
</feature>
<dbReference type="GO" id="GO:0055085">
    <property type="term" value="P:transmembrane transport"/>
    <property type="evidence" value="ECO:0007669"/>
    <property type="project" value="InterPro"/>
</dbReference>
<keyword evidence="6 7" id="KW-0472">Membrane</keyword>
<evidence type="ECO:0000256" key="4">
    <source>
        <dbReference type="ARBA" id="ARBA00022692"/>
    </source>
</evidence>
<evidence type="ECO:0000256" key="5">
    <source>
        <dbReference type="ARBA" id="ARBA00022989"/>
    </source>
</evidence>
<keyword evidence="2 7" id="KW-0813">Transport</keyword>
<evidence type="ECO:0000256" key="6">
    <source>
        <dbReference type="ARBA" id="ARBA00023136"/>
    </source>
</evidence>
<feature type="transmembrane region" description="Helical" evidence="7">
    <location>
        <begin position="180"/>
        <end position="201"/>
    </location>
</feature>
<evidence type="ECO:0000256" key="2">
    <source>
        <dbReference type="ARBA" id="ARBA00022448"/>
    </source>
</evidence>
<evidence type="ECO:0000256" key="8">
    <source>
        <dbReference type="SAM" id="MobiDB-lite"/>
    </source>
</evidence>
<dbReference type="AlphaFoldDB" id="A0A849AAU1"/>
<comment type="similarity">
    <text evidence="7">Belongs to the binding-protein-dependent transport system permease family.</text>
</comment>
<dbReference type="InterPro" id="IPR035906">
    <property type="entry name" value="MetI-like_sf"/>
</dbReference>
<evidence type="ECO:0000259" key="9">
    <source>
        <dbReference type="PROSITE" id="PS50928"/>
    </source>
</evidence>
<reference evidence="10 11" key="1">
    <citation type="submission" date="2020-05" db="EMBL/GenBank/DDBJ databases">
        <title>Nakamurella sp. DB0629 isolated from air conditioner.</title>
        <authorList>
            <person name="Kim D.H."/>
            <person name="Kim D.-U."/>
        </authorList>
    </citation>
    <scope>NUCLEOTIDE SEQUENCE [LARGE SCALE GENOMIC DNA]</scope>
    <source>
        <strain evidence="10 11">DB0629</strain>
    </source>
</reference>
<feature type="transmembrane region" description="Helical" evidence="7">
    <location>
        <begin position="51"/>
        <end position="73"/>
    </location>
</feature>
<dbReference type="SUPFAM" id="SSF161098">
    <property type="entry name" value="MetI-like"/>
    <property type="match status" value="1"/>
</dbReference>
<accession>A0A849AAU1</accession>
<dbReference type="Proteomes" id="UP000562984">
    <property type="component" value="Unassembled WGS sequence"/>
</dbReference>
<proteinExistence type="inferred from homology"/>
<comment type="subcellular location">
    <subcellularLocation>
        <location evidence="1 7">Cell membrane</location>
        <topology evidence="1 7">Multi-pass membrane protein</topology>
    </subcellularLocation>
</comment>
<dbReference type="CDD" id="cd06261">
    <property type="entry name" value="TM_PBP2"/>
    <property type="match status" value="1"/>
</dbReference>
<dbReference type="PROSITE" id="PS50928">
    <property type="entry name" value="ABC_TM1"/>
    <property type="match status" value="1"/>
</dbReference>
<dbReference type="GO" id="GO:0005886">
    <property type="term" value="C:plasma membrane"/>
    <property type="evidence" value="ECO:0007669"/>
    <property type="project" value="UniProtKB-SubCell"/>
</dbReference>
<protein>
    <submittedName>
        <fullName evidence="10">Carbohydrate ABC transporter permease</fullName>
    </submittedName>
</protein>
<dbReference type="Pfam" id="PF00528">
    <property type="entry name" value="BPD_transp_1"/>
    <property type="match status" value="1"/>
</dbReference>
<evidence type="ECO:0000313" key="11">
    <source>
        <dbReference type="Proteomes" id="UP000562984"/>
    </source>
</evidence>
<organism evidence="10 11">
    <name type="scientific">Nakamurella aerolata</name>
    <dbReference type="NCBI Taxonomy" id="1656892"/>
    <lineage>
        <taxon>Bacteria</taxon>
        <taxon>Bacillati</taxon>
        <taxon>Actinomycetota</taxon>
        <taxon>Actinomycetes</taxon>
        <taxon>Nakamurellales</taxon>
        <taxon>Nakamurellaceae</taxon>
        <taxon>Nakamurella</taxon>
    </lineage>
</organism>
<evidence type="ECO:0000313" key="10">
    <source>
        <dbReference type="EMBL" id="NNG35600.1"/>
    </source>
</evidence>
<dbReference type="PANTHER" id="PTHR43744:SF12">
    <property type="entry name" value="ABC TRANSPORTER PERMEASE PROTEIN MG189-RELATED"/>
    <property type="match status" value="1"/>
</dbReference>
<dbReference type="InterPro" id="IPR000515">
    <property type="entry name" value="MetI-like"/>
</dbReference>
<dbReference type="EMBL" id="JABEND010000003">
    <property type="protein sequence ID" value="NNG35600.1"/>
    <property type="molecule type" value="Genomic_DNA"/>
</dbReference>
<evidence type="ECO:0000256" key="1">
    <source>
        <dbReference type="ARBA" id="ARBA00004651"/>
    </source>
</evidence>
<evidence type="ECO:0000256" key="3">
    <source>
        <dbReference type="ARBA" id="ARBA00022475"/>
    </source>
</evidence>
<keyword evidence="5 7" id="KW-1133">Transmembrane helix</keyword>
<comment type="caution">
    <text evidence="10">The sequence shown here is derived from an EMBL/GenBank/DDBJ whole genome shotgun (WGS) entry which is preliminary data.</text>
</comment>
<dbReference type="RefSeq" id="WP_171199263.1">
    <property type="nucleotide sequence ID" value="NZ_JABEND010000003.1"/>
</dbReference>
<keyword evidence="4 7" id="KW-0812">Transmembrane</keyword>
<evidence type="ECO:0000256" key="7">
    <source>
        <dbReference type="RuleBase" id="RU363032"/>
    </source>
</evidence>
<gene>
    <name evidence="10" type="ORF">HKD39_07710</name>
</gene>
<sequence>MSAALSTSPVVGADDQLAAGPEAPARTPRRLRRESGMNPIDYNARSKAFRVLATVVLLLFALIWLVPLVFAVITSLKPEGEIASNPTSWWSNHFNFDAYAKVVQNTPILTWYLNSFIIAALTVVLTLLVCSMIGFALAQTRFRGRGAVFGLILAGLLIPGQILVLPLYQEIQAMGLLNTYWAMVLPAVAAPVAVFIFEAFFAGLPRALVEAARIDGASWFAVYWRICLPLCRPAVSAVAIFTFVTSWNNFLWPLLVLSDVNQMTIPVGMATVVGGYGIQYAQVMATAVLGALPLFVVFVLFQRRIVEGVASTGIK</sequence>
<keyword evidence="11" id="KW-1185">Reference proteome</keyword>
<feature type="transmembrane region" description="Helical" evidence="7">
    <location>
        <begin position="280"/>
        <end position="301"/>
    </location>
</feature>
<feature type="transmembrane region" description="Helical" evidence="7">
    <location>
        <begin position="111"/>
        <end position="135"/>
    </location>
</feature>
<feature type="domain" description="ABC transmembrane type-1" evidence="9">
    <location>
        <begin position="112"/>
        <end position="301"/>
    </location>
</feature>
<feature type="region of interest" description="Disordered" evidence="8">
    <location>
        <begin position="1"/>
        <end position="30"/>
    </location>
</feature>
<dbReference type="PANTHER" id="PTHR43744">
    <property type="entry name" value="ABC TRANSPORTER PERMEASE PROTEIN MG189-RELATED-RELATED"/>
    <property type="match status" value="1"/>
</dbReference>
<dbReference type="Gene3D" id="1.10.3720.10">
    <property type="entry name" value="MetI-like"/>
    <property type="match status" value="1"/>
</dbReference>